<reference evidence="2 3" key="1">
    <citation type="submission" date="2024-01" db="EMBL/GenBank/DDBJ databases">
        <title>The genomes of 5 underutilized Papilionoideae crops provide insights into root nodulation and disease resistance.</title>
        <authorList>
            <person name="Yuan L."/>
        </authorList>
    </citation>
    <scope>NUCLEOTIDE SEQUENCE [LARGE SCALE GENOMIC DNA]</scope>
    <source>
        <strain evidence="2">LY-2023</strain>
        <tissue evidence="2">Leaf</tissue>
    </source>
</reference>
<keyword evidence="3" id="KW-1185">Reference proteome</keyword>
<protein>
    <submittedName>
        <fullName evidence="2">Uncharacterized protein</fullName>
    </submittedName>
</protein>
<accession>A0AAN9P4T8</accession>
<sequence>MNVIHGLHVQGEWVERASIVKKEVEDYFKERFREEAYMRPKLDGDNFSMLSEEDNLCHCSGHLLRTSEDPERPDPTNQQPPLPEQIPVSFDVKGPLLRLRLLPRGPGPHADQLLPPPS</sequence>
<evidence type="ECO:0000256" key="1">
    <source>
        <dbReference type="SAM" id="MobiDB-lite"/>
    </source>
</evidence>
<proteinExistence type="predicted"/>
<feature type="region of interest" description="Disordered" evidence="1">
    <location>
        <begin position="61"/>
        <end position="88"/>
    </location>
</feature>
<dbReference type="Proteomes" id="UP001359559">
    <property type="component" value="Unassembled WGS sequence"/>
</dbReference>
<name>A0AAN9P4T8_CLITE</name>
<feature type="compositionally biased region" description="Basic and acidic residues" evidence="1">
    <location>
        <begin position="65"/>
        <end position="74"/>
    </location>
</feature>
<dbReference type="AlphaFoldDB" id="A0AAN9P4T8"/>
<gene>
    <name evidence="2" type="ORF">RJT34_20273</name>
</gene>
<organism evidence="2 3">
    <name type="scientific">Clitoria ternatea</name>
    <name type="common">Butterfly pea</name>
    <dbReference type="NCBI Taxonomy" id="43366"/>
    <lineage>
        <taxon>Eukaryota</taxon>
        <taxon>Viridiplantae</taxon>
        <taxon>Streptophyta</taxon>
        <taxon>Embryophyta</taxon>
        <taxon>Tracheophyta</taxon>
        <taxon>Spermatophyta</taxon>
        <taxon>Magnoliopsida</taxon>
        <taxon>eudicotyledons</taxon>
        <taxon>Gunneridae</taxon>
        <taxon>Pentapetalae</taxon>
        <taxon>rosids</taxon>
        <taxon>fabids</taxon>
        <taxon>Fabales</taxon>
        <taxon>Fabaceae</taxon>
        <taxon>Papilionoideae</taxon>
        <taxon>50 kb inversion clade</taxon>
        <taxon>NPAAA clade</taxon>
        <taxon>indigoferoid/millettioid clade</taxon>
        <taxon>Phaseoleae</taxon>
        <taxon>Clitoria</taxon>
    </lineage>
</organism>
<dbReference type="EMBL" id="JAYKXN010000005">
    <property type="protein sequence ID" value="KAK7285500.1"/>
    <property type="molecule type" value="Genomic_DNA"/>
</dbReference>
<evidence type="ECO:0000313" key="3">
    <source>
        <dbReference type="Proteomes" id="UP001359559"/>
    </source>
</evidence>
<evidence type="ECO:0000313" key="2">
    <source>
        <dbReference type="EMBL" id="KAK7285500.1"/>
    </source>
</evidence>
<comment type="caution">
    <text evidence="2">The sequence shown here is derived from an EMBL/GenBank/DDBJ whole genome shotgun (WGS) entry which is preliminary data.</text>
</comment>